<proteinExistence type="predicted"/>
<evidence type="ECO:0000313" key="2">
    <source>
        <dbReference type="Proteomes" id="UP000006100"/>
    </source>
</evidence>
<dbReference type="AlphaFoldDB" id="K0BA70"/>
<dbReference type="PATRIC" id="fig|1229909.8.peg.1476"/>
<name>K0BA70_9ARCH</name>
<keyword evidence="2" id="KW-1185">Reference proteome</keyword>
<accession>K0BA70</accession>
<sequence length="629" mass="72910">MAKKKYHCYSCDKESTKWKDFKDCISKNHEVLEILNDETKDSRSESKKLYDLANTLIEKLVIDDSNQTRVYAVVIINDRPQCLDLASSKAIHWLSYELRKLDLEQIRGDDFFKNILHAIISDAQMGNAFKEKIYHRICQKSDEIYYDLGTNDGCLVRISKNNVKIIPFDKNCPLFTRPPSLQPQVIPQFNDKKALEKITDLLLILDKDRILFQVHLISFFLENIPIPIAVADGESGSIKTTFTTCIKRVVDPNGPSRNYNYVSFPAKSDDLDAICSNRYMMCFDNVSNIDQSMSDKLCICITGGSSASRQFYTNNEENIINYRNKIVLNGIIPKLDYPDLQTRLINYQRKDLDSVPRITEKEFEETFRQILPDVLGLIFKTLQKAIKIYPKIAKRIKPVTRMADFEIWGEAISQSLGNTKNIFHKEYIKKLEEDFLGAKDQHIVAQIIDEMMQKTDEIQETVNTLHHTIKAIAVEKEIPIENRFVHFPKLPNQLSKELKVISPILSKLGYKVTMNQYTSRDGKYPRNSMIVSISKRKIQKNLEIFEPKITKILKFHGKDDKDDKNKTKKLERTKEYFKCLTCDAGPFHVSEKSPSGNILNFHKNAKHEIKFLTQKELKESESKKNLFKF</sequence>
<organism evidence="1 2">
    <name type="scientific">Candidatus Nitrosopumilus sediminis</name>
    <dbReference type="NCBI Taxonomy" id="1229909"/>
    <lineage>
        <taxon>Archaea</taxon>
        <taxon>Nitrososphaerota</taxon>
        <taxon>Nitrososphaeria</taxon>
        <taxon>Nitrosopumilales</taxon>
        <taxon>Nitrosopumilaceae</taxon>
        <taxon>Nitrosopumilus</taxon>
    </lineage>
</organism>
<dbReference type="EMBL" id="CP003843">
    <property type="protein sequence ID" value="AFS83138.1"/>
    <property type="molecule type" value="Genomic_DNA"/>
</dbReference>
<dbReference type="eggNOG" id="arCOG11557">
    <property type="taxonomic scope" value="Archaea"/>
</dbReference>
<dbReference type="OrthoDB" id="11919at2157"/>
<protein>
    <submittedName>
        <fullName evidence="1">Uncharacterized protein</fullName>
    </submittedName>
</protein>
<dbReference type="STRING" id="1229909.NSED_06700"/>
<evidence type="ECO:0000313" key="1">
    <source>
        <dbReference type="EMBL" id="AFS83138.1"/>
    </source>
</evidence>
<dbReference type="HOGENOM" id="CLU_434527_0_0_2"/>
<gene>
    <name evidence="1" type="ORF">NSED_06700</name>
</gene>
<dbReference type="KEGG" id="nir:NSED_06700"/>
<dbReference type="Proteomes" id="UP000006100">
    <property type="component" value="Chromosome"/>
</dbReference>
<reference evidence="1 2" key="1">
    <citation type="journal article" date="2012" name="J. Bacteriol.">
        <title>Draft Genome Sequence of an Ammonia-Oxidizing Archaeon, "Candidatus Nitrosopumilus sediminis" AR2, from Svalbard in the Arctic Circle.</title>
        <authorList>
            <person name="Park S.J."/>
            <person name="Kim J.G."/>
            <person name="Jung M.Y."/>
            <person name="Kim S.J."/>
            <person name="Cha I.T."/>
            <person name="Ghai R."/>
            <person name="Martin-Cuadrado A.B."/>
            <person name="Rodriguez-Valera F."/>
            <person name="Rhee S.K."/>
        </authorList>
    </citation>
    <scope>NUCLEOTIDE SEQUENCE [LARGE SCALE GENOMIC DNA]</scope>
    <source>
        <strain evidence="1 2">AR2</strain>
    </source>
</reference>
<dbReference type="RefSeq" id="WP_014965508.1">
    <property type="nucleotide sequence ID" value="NC_018656.1"/>
</dbReference>
<dbReference type="GeneID" id="13697132"/>